<dbReference type="InterPro" id="IPR029052">
    <property type="entry name" value="Metallo-depent_PP-like"/>
</dbReference>
<dbReference type="PANTHER" id="PTHR39323:SF1">
    <property type="entry name" value="BLR1149 PROTEIN"/>
    <property type="match status" value="1"/>
</dbReference>
<dbReference type="PANTHER" id="PTHR39323">
    <property type="entry name" value="BLR1149 PROTEIN"/>
    <property type="match status" value="1"/>
</dbReference>
<dbReference type="PIRSF" id="PIRSF000887">
    <property type="entry name" value="Pesterase_MJ0037"/>
    <property type="match status" value="1"/>
</dbReference>
<keyword evidence="1" id="KW-0436">Ligase</keyword>
<comment type="caution">
    <text evidence="1">The sequence shown here is derived from an EMBL/GenBank/DDBJ whole genome shotgun (WGS) entry which is preliminary data.</text>
</comment>
<sequence>MSAWIELAGHRLELRCERALFWPERKTLLVADVHLGKDQVFRQQGLAVPAGVVSDDLRRLGALVENTGATRLIILGDLVHAPPRPGDLWPMEIGAWRAQHPALSVGLVQGNHDRALSAWLAQWEIVDHGQLLDLDGLALVHEWQPDRACPGISGHLHPGVAVHAGHERVRLPAFLLGAGHLVLPAFGRFTGLMDRPAFPTEQRWVIAGDRVLRLPLPIRA</sequence>
<dbReference type="GO" id="GO:0016787">
    <property type="term" value="F:hydrolase activity"/>
    <property type="evidence" value="ECO:0007669"/>
    <property type="project" value="UniProtKB-KW"/>
</dbReference>
<dbReference type="NCBIfam" id="TIGR04123">
    <property type="entry name" value="P_estr_lig_assc"/>
    <property type="match status" value="1"/>
</dbReference>
<evidence type="ECO:0000313" key="2">
    <source>
        <dbReference type="Proteomes" id="UP000484885"/>
    </source>
</evidence>
<keyword evidence="2" id="KW-1185">Reference proteome</keyword>
<reference evidence="1 2" key="1">
    <citation type="submission" date="2020-02" db="EMBL/GenBank/DDBJ databases">
        <authorList>
            <person name="Zhang X.-Y."/>
        </authorList>
    </citation>
    <scope>NUCLEOTIDE SEQUENCE [LARGE SCALE GENOMIC DNA]</scope>
    <source>
        <strain evidence="1 2">C33</strain>
    </source>
</reference>
<dbReference type="RefSeq" id="WP_164211929.1">
    <property type="nucleotide sequence ID" value="NZ_JAAGSC010000043.1"/>
</dbReference>
<keyword evidence="1" id="KW-0378">Hydrolase</keyword>
<dbReference type="InterPro" id="IPR026336">
    <property type="entry name" value="PdeM-like"/>
</dbReference>
<dbReference type="AlphaFoldDB" id="A0A845UYQ0"/>
<dbReference type="InterPro" id="IPR024173">
    <property type="entry name" value="Pesterase_MJ0037-like"/>
</dbReference>
<dbReference type="EC" id="3.1.-.-" evidence="1"/>
<keyword evidence="1" id="KW-0255">Endonuclease</keyword>
<dbReference type="EMBL" id="JAAGSC010000043">
    <property type="protein sequence ID" value="NDY96537.1"/>
    <property type="molecule type" value="Genomic_DNA"/>
</dbReference>
<accession>A0A845UYQ0</accession>
<dbReference type="GO" id="GO:0004519">
    <property type="term" value="F:endonuclease activity"/>
    <property type="evidence" value="ECO:0007669"/>
    <property type="project" value="UniProtKB-KW"/>
</dbReference>
<dbReference type="SUPFAM" id="SSF56300">
    <property type="entry name" value="Metallo-dependent phosphatases"/>
    <property type="match status" value="1"/>
</dbReference>
<keyword evidence="1" id="KW-0540">Nuclease</keyword>
<protein>
    <submittedName>
        <fullName evidence="1">Ligase-associated DNA damage response endonuclease PdeM</fullName>
        <ecNumber evidence="1">3.1.-.-</ecNumber>
    </submittedName>
</protein>
<proteinExistence type="predicted"/>
<organism evidence="1 2">
    <name type="scientific">Wenzhouxiangella limi</name>
    <dbReference type="NCBI Taxonomy" id="2707351"/>
    <lineage>
        <taxon>Bacteria</taxon>
        <taxon>Pseudomonadati</taxon>
        <taxon>Pseudomonadota</taxon>
        <taxon>Gammaproteobacteria</taxon>
        <taxon>Chromatiales</taxon>
        <taxon>Wenzhouxiangellaceae</taxon>
        <taxon>Wenzhouxiangella</taxon>
    </lineage>
</organism>
<dbReference type="GO" id="GO:0016874">
    <property type="term" value="F:ligase activity"/>
    <property type="evidence" value="ECO:0007669"/>
    <property type="project" value="UniProtKB-KW"/>
</dbReference>
<evidence type="ECO:0000313" key="1">
    <source>
        <dbReference type="EMBL" id="NDY96537.1"/>
    </source>
</evidence>
<name>A0A845UYQ0_9GAMM</name>
<dbReference type="Proteomes" id="UP000484885">
    <property type="component" value="Unassembled WGS sequence"/>
</dbReference>
<gene>
    <name evidence="1" type="primary">pdeM</name>
    <name evidence="1" type="ORF">G3I74_12425</name>
</gene>